<dbReference type="Proteomes" id="UP000321907">
    <property type="component" value="Unassembled WGS sequence"/>
</dbReference>
<organism evidence="1 2">
    <name type="scientific">Neolewinella aurantiaca</name>
    <dbReference type="NCBI Taxonomy" id="2602767"/>
    <lineage>
        <taxon>Bacteria</taxon>
        <taxon>Pseudomonadati</taxon>
        <taxon>Bacteroidota</taxon>
        <taxon>Saprospiria</taxon>
        <taxon>Saprospirales</taxon>
        <taxon>Lewinellaceae</taxon>
        <taxon>Neolewinella</taxon>
    </lineage>
</organism>
<dbReference type="Gene3D" id="3.40.50.1240">
    <property type="entry name" value="Phosphoglycerate mutase-like"/>
    <property type="match status" value="1"/>
</dbReference>
<dbReference type="EMBL" id="VOXD01000039">
    <property type="protein sequence ID" value="TXF86663.1"/>
    <property type="molecule type" value="Genomic_DNA"/>
</dbReference>
<comment type="caution">
    <text evidence="1">The sequence shown here is derived from an EMBL/GenBank/DDBJ whole genome shotgun (WGS) entry which is preliminary data.</text>
</comment>
<evidence type="ECO:0000313" key="1">
    <source>
        <dbReference type="EMBL" id="TXF86663.1"/>
    </source>
</evidence>
<gene>
    <name evidence="1" type="ORF">FUA23_19360</name>
</gene>
<evidence type="ECO:0000313" key="2">
    <source>
        <dbReference type="Proteomes" id="UP000321907"/>
    </source>
</evidence>
<dbReference type="InterPro" id="IPR029033">
    <property type="entry name" value="His_PPase_superfam"/>
</dbReference>
<dbReference type="OrthoDB" id="3296006at2"/>
<name>A0A5C7F9E1_9BACT</name>
<proteinExistence type="predicted"/>
<keyword evidence="2" id="KW-1185">Reference proteome</keyword>
<accession>A0A5C7F9E1</accession>
<dbReference type="Pfam" id="PF00300">
    <property type="entry name" value="His_Phos_1"/>
    <property type="match status" value="1"/>
</dbReference>
<reference evidence="1 2" key="1">
    <citation type="submission" date="2019-08" db="EMBL/GenBank/DDBJ databases">
        <title>Lewinella sp. strain SSH13 Genome sequencing and assembly.</title>
        <authorList>
            <person name="Kim I."/>
        </authorList>
    </citation>
    <scope>NUCLEOTIDE SEQUENCE [LARGE SCALE GENOMIC DNA]</scope>
    <source>
        <strain evidence="1 2">SSH13</strain>
    </source>
</reference>
<dbReference type="CDD" id="cd07040">
    <property type="entry name" value="HP"/>
    <property type="match status" value="1"/>
</dbReference>
<dbReference type="InterPro" id="IPR013078">
    <property type="entry name" value="His_Pase_superF_clade-1"/>
</dbReference>
<dbReference type="AlphaFoldDB" id="A0A5C7F9E1"/>
<dbReference type="SUPFAM" id="SSF53254">
    <property type="entry name" value="Phosphoglycerate mutase-like"/>
    <property type="match status" value="1"/>
</dbReference>
<sequence length="269" mass="29246">MTAVFILSIGTDLSFQTNAKALGLHSERMLCEHGFLVVGITGRKPDCRSTPSQPPHTAALGRSNRDNLVCARITSSQNSPLKFKLMKTPYFLAVFFLAFLFVACGSDANPEMADVSGSEAETNAETVIFLSRHAEKAEGEDPELLPAGEARAERIAQHLSVFDFSAVYATDFVRTRATAAPIAREAGVAVQTYSADASPETLTKEWLTKHRGETIFVVGHSNTIPKLVNTLIGTEKYQDIDDDDYDGLFRVSVKADGKAGVRKMNTKGQ</sequence>
<protein>
    <submittedName>
        <fullName evidence="1">Histidine phosphatase family protein</fullName>
    </submittedName>
</protein>